<comment type="caution">
    <text evidence="2">The sequence shown here is derived from an EMBL/GenBank/DDBJ whole genome shotgun (WGS) entry which is preliminary data.</text>
</comment>
<evidence type="ECO:0000313" key="3">
    <source>
        <dbReference type="Proteomes" id="UP000029224"/>
    </source>
</evidence>
<dbReference type="OrthoDB" id="5879590at2"/>
<gene>
    <name evidence="2" type="ORF">JCM19240_4621</name>
</gene>
<dbReference type="EMBL" id="BBMT01000015">
    <property type="protein sequence ID" value="GAL37218.1"/>
    <property type="molecule type" value="Genomic_DNA"/>
</dbReference>
<feature type="signal peptide" evidence="1">
    <location>
        <begin position="1"/>
        <end position="20"/>
    </location>
</feature>
<keyword evidence="3" id="KW-1185">Reference proteome</keyword>
<reference evidence="2 3" key="2">
    <citation type="submission" date="2014-09" db="EMBL/GenBank/DDBJ databases">
        <authorList>
            <consortium name="NBRP consortium"/>
            <person name="Sawabe T."/>
            <person name="Meirelles P."/>
            <person name="Nakanishi M."/>
            <person name="Sayaka M."/>
            <person name="Hattori M."/>
            <person name="Ohkuma M."/>
        </authorList>
    </citation>
    <scope>NUCLEOTIDE SEQUENCE [LARGE SCALE GENOMIC DNA]</scope>
    <source>
        <strain evidence="2 3">JCM 19240</strain>
    </source>
</reference>
<name>A0A090TD26_9VIBR</name>
<proteinExistence type="predicted"/>
<protein>
    <recommendedName>
        <fullName evidence="4">Acyl-CoA synthetase</fullName>
    </recommendedName>
</protein>
<dbReference type="Proteomes" id="UP000029224">
    <property type="component" value="Unassembled WGS sequence"/>
</dbReference>
<accession>A0A090TD26</accession>
<feature type="chain" id="PRO_5001865787" description="Acyl-CoA synthetase" evidence="1">
    <location>
        <begin position="21"/>
        <end position="112"/>
    </location>
</feature>
<evidence type="ECO:0008006" key="4">
    <source>
        <dbReference type="Google" id="ProtNLM"/>
    </source>
</evidence>
<evidence type="ECO:0000256" key="1">
    <source>
        <dbReference type="SAM" id="SignalP"/>
    </source>
</evidence>
<reference evidence="2 3" key="1">
    <citation type="submission" date="2014-09" db="EMBL/GenBank/DDBJ databases">
        <title>Vibrio maritimus JCM 19240. (C210) whole genome shotgun sequence.</title>
        <authorList>
            <person name="Sawabe T."/>
            <person name="Meirelles P."/>
            <person name="Nakanishi M."/>
            <person name="Sayaka M."/>
            <person name="Hattori M."/>
            <person name="Ohkuma M."/>
        </authorList>
    </citation>
    <scope>NUCLEOTIDE SEQUENCE [LARGE SCALE GENOMIC DNA]</scope>
    <source>
        <strain evidence="2 3">JCM 19240</strain>
    </source>
</reference>
<dbReference type="InterPro" id="IPR016879">
    <property type="entry name" value="UCP028299"/>
</dbReference>
<evidence type="ECO:0000313" key="2">
    <source>
        <dbReference type="EMBL" id="GAL37218.1"/>
    </source>
</evidence>
<organism evidence="2 3">
    <name type="scientific">Vibrio maritimus</name>
    <dbReference type="NCBI Taxonomy" id="990268"/>
    <lineage>
        <taxon>Bacteria</taxon>
        <taxon>Pseudomonadati</taxon>
        <taxon>Pseudomonadota</taxon>
        <taxon>Gammaproteobacteria</taxon>
        <taxon>Vibrionales</taxon>
        <taxon>Vibrionaceae</taxon>
        <taxon>Vibrio</taxon>
    </lineage>
</organism>
<dbReference type="AlphaFoldDB" id="A0A090TD26"/>
<sequence length="112" mass="12480">MKKLLPLAAIIAMAPTLALATADNLYGSGGVHTEYFDTKAEAMAEVNRIVDELSSKPSHELAFVLRTPSKRLDRNSIEIFDKNISYNTTLDADGATMYQGIVDVEYRYSRYD</sequence>
<dbReference type="Pfam" id="PF11777">
    <property type="entry name" value="DUF3316"/>
    <property type="match status" value="1"/>
</dbReference>
<keyword evidence="1" id="KW-0732">Signal</keyword>